<dbReference type="OrthoDB" id="10258156at2759"/>
<dbReference type="Pfam" id="PF13679">
    <property type="entry name" value="Methyltransf_32"/>
    <property type="match status" value="1"/>
</dbReference>
<name>A0A9R1TSB7_9HYME</name>
<dbReference type="PANTHER" id="PTHR12496">
    <property type="entry name" value="CGI-41 METHYLTRANSFERASE"/>
    <property type="match status" value="1"/>
</dbReference>
<evidence type="ECO:0000313" key="2">
    <source>
        <dbReference type="Proteomes" id="UP000694866"/>
    </source>
</evidence>
<reference evidence="3" key="1">
    <citation type="submission" date="2025-08" db="UniProtKB">
        <authorList>
            <consortium name="RefSeq"/>
        </authorList>
    </citation>
    <scope>IDENTIFICATION</scope>
    <source>
        <strain evidence="3">USDA-PBARC FA_bdor</strain>
        <tissue evidence="3">Whole organism</tissue>
    </source>
</reference>
<keyword evidence="2" id="KW-1185">Reference proteome</keyword>
<sequence>MSEFGEVLELLLAHRWLFQSPVTKILVDQVLDKFPEGWADALESLTIEELNAMVIGGLVREDWPSSLVQFVRKCEEIRKELSKDSFALDAGVDRMEKIPKELIRGLSEKKQHEALLLGQLTHEISEEEGLELIVDLGAGLGYVCQLLHHLFNYKVLGLESNPRIVATANNRRNTLYPLSRSSVNYSCLRVSEDSSGEIEKLVEDFTGDENTNFCLIGLHSCGDLSNNALRLFKEMNRARVLVMMSCCYHKIEWLEDETRFKNFPMSRGLQQELERLENFQGVREVLGRPFMRLACQEPSEKWQDMTPEDHGVHSICVIARGVLELFCHRNNIKLTKMRRKSARQSQCQNFEAYLRNFVLRYNFDGQPLDEKYYEEITQLWEENKSKLRLAEIYTGLQLLLQASAEYLVLNDRRFWLKEQGFSNTRILSVLDRKLSPRSHAIISSKTNPQFSECLH</sequence>
<dbReference type="RefSeq" id="XP_011297416.1">
    <property type="nucleotide sequence ID" value="XM_011299114.1"/>
</dbReference>
<protein>
    <submittedName>
        <fullName evidence="3">Protein RRNAD1-like</fullName>
    </submittedName>
</protein>
<organism evidence="2 3">
    <name type="scientific">Fopius arisanus</name>
    <dbReference type="NCBI Taxonomy" id="64838"/>
    <lineage>
        <taxon>Eukaryota</taxon>
        <taxon>Metazoa</taxon>
        <taxon>Ecdysozoa</taxon>
        <taxon>Arthropoda</taxon>
        <taxon>Hexapoda</taxon>
        <taxon>Insecta</taxon>
        <taxon>Pterygota</taxon>
        <taxon>Neoptera</taxon>
        <taxon>Endopterygota</taxon>
        <taxon>Hymenoptera</taxon>
        <taxon>Apocrita</taxon>
        <taxon>Ichneumonoidea</taxon>
        <taxon>Braconidae</taxon>
        <taxon>Opiinae</taxon>
        <taxon>Fopius</taxon>
    </lineage>
</organism>
<accession>A0A9R1TSB7</accession>
<dbReference type="PANTHER" id="PTHR12496:SF0">
    <property type="entry name" value="METHYLTRANSFERASE DOMAIN-CONTAINING PROTEIN"/>
    <property type="match status" value="1"/>
</dbReference>
<gene>
    <name evidence="3" type="primary">LOC105263116</name>
</gene>
<dbReference type="Proteomes" id="UP000694866">
    <property type="component" value="Unplaced"/>
</dbReference>
<dbReference type="InterPro" id="IPR052220">
    <property type="entry name" value="METTL25"/>
</dbReference>
<proteinExistence type="predicted"/>
<feature type="domain" description="Methyltransferase" evidence="1">
    <location>
        <begin position="116"/>
        <end position="252"/>
    </location>
</feature>
<dbReference type="AlphaFoldDB" id="A0A9R1TSB7"/>
<dbReference type="InterPro" id="IPR029063">
    <property type="entry name" value="SAM-dependent_MTases_sf"/>
</dbReference>
<dbReference type="SUPFAM" id="SSF53335">
    <property type="entry name" value="S-adenosyl-L-methionine-dependent methyltransferases"/>
    <property type="match status" value="1"/>
</dbReference>
<evidence type="ECO:0000259" key="1">
    <source>
        <dbReference type="Pfam" id="PF13679"/>
    </source>
</evidence>
<evidence type="ECO:0000313" key="3">
    <source>
        <dbReference type="RefSeq" id="XP_011297416.1"/>
    </source>
</evidence>
<dbReference type="KEGG" id="fas:105263116"/>
<dbReference type="GeneID" id="105263116"/>
<dbReference type="InterPro" id="IPR025714">
    <property type="entry name" value="Methyltranfer_dom"/>
</dbReference>